<gene>
    <name evidence="1" type="ORF">TNCV_355021</name>
</gene>
<reference evidence="1" key="1">
    <citation type="submission" date="2020-08" db="EMBL/GenBank/DDBJ databases">
        <title>Multicomponent nature underlies the extraordinary mechanical properties of spider dragline silk.</title>
        <authorList>
            <person name="Kono N."/>
            <person name="Nakamura H."/>
            <person name="Mori M."/>
            <person name="Yoshida Y."/>
            <person name="Ohtoshi R."/>
            <person name="Malay A.D."/>
            <person name="Moran D.A.P."/>
            <person name="Tomita M."/>
            <person name="Numata K."/>
            <person name="Arakawa K."/>
        </authorList>
    </citation>
    <scope>NUCLEOTIDE SEQUENCE</scope>
</reference>
<evidence type="ECO:0000313" key="1">
    <source>
        <dbReference type="EMBL" id="GFY26186.1"/>
    </source>
</evidence>
<accession>A0A8X6W1M9</accession>
<organism evidence="1 2">
    <name type="scientific">Trichonephila clavipes</name>
    <name type="common">Golden silk orbweaver</name>
    <name type="synonym">Nephila clavipes</name>
    <dbReference type="NCBI Taxonomy" id="2585209"/>
    <lineage>
        <taxon>Eukaryota</taxon>
        <taxon>Metazoa</taxon>
        <taxon>Ecdysozoa</taxon>
        <taxon>Arthropoda</taxon>
        <taxon>Chelicerata</taxon>
        <taxon>Arachnida</taxon>
        <taxon>Araneae</taxon>
        <taxon>Araneomorphae</taxon>
        <taxon>Entelegynae</taxon>
        <taxon>Araneoidea</taxon>
        <taxon>Nephilidae</taxon>
        <taxon>Trichonephila</taxon>
    </lineage>
</organism>
<dbReference type="Proteomes" id="UP000887159">
    <property type="component" value="Unassembled WGS sequence"/>
</dbReference>
<keyword evidence="2" id="KW-1185">Reference proteome</keyword>
<protein>
    <submittedName>
        <fullName evidence="1">Uncharacterized protein</fullName>
    </submittedName>
</protein>
<dbReference type="EMBL" id="BMAU01021374">
    <property type="protein sequence ID" value="GFY26186.1"/>
    <property type="molecule type" value="Genomic_DNA"/>
</dbReference>
<sequence>MGGCRLVFNHCKPSTFPEADISFYCGTYRRISNATGNFDAQFTPQRKAPELCQCKPVLAFYSQERLRQRDTLGILHIPYNPTTWPLSIFCIIKIRRLGSGVNP</sequence>
<proteinExistence type="predicted"/>
<dbReference type="AlphaFoldDB" id="A0A8X6W1M9"/>
<comment type="caution">
    <text evidence="1">The sequence shown here is derived from an EMBL/GenBank/DDBJ whole genome shotgun (WGS) entry which is preliminary data.</text>
</comment>
<evidence type="ECO:0000313" key="2">
    <source>
        <dbReference type="Proteomes" id="UP000887159"/>
    </source>
</evidence>
<name>A0A8X6W1M9_TRICX</name>